<dbReference type="SUPFAM" id="SSF51445">
    <property type="entry name" value="(Trans)glycosidases"/>
    <property type="match status" value="1"/>
</dbReference>
<feature type="signal peptide" evidence="1">
    <location>
        <begin position="1"/>
        <end position="24"/>
    </location>
</feature>
<organism evidence="3 4">
    <name type="scientific">Salinimicrobium catena</name>
    <dbReference type="NCBI Taxonomy" id="390640"/>
    <lineage>
        <taxon>Bacteria</taxon>
        <taxon>Pseudomonadati</taxon>
        <taxon>Bacteroidota</taxon>
        <taxon>Flavobacteriia</taxon>
        <taxon>Flavobacteriales</taxon>
        <taxon>Flavobacteriaceae</taxon>
        <taxon>Salinimicrobium</taxon>
    </lineage>
</organism>
<dbReference type="EMBL" id="FNUG01000004">
    <property type="protein sequence ID" value="SEF00782.1"/>
    <property type="molecule type" value="Genomic_DNA"/>
</dbReference>
<keyword evidence="3" id="KW-0378">Hydrolase</keyword>
<name>A0A1H5NGJ6_9FLAO</name>
<proteinExistence type="predicted"/>
<dbReference type="AlphaFoldDB" id="A0A1H5NGJ6"/>
<dbReference type="Proteomes" id="UP000199448">
    <property type="component" value="Unassembled WGS sequence"/>
</dbReference>
<feature type="chain" id="PRO_5011525035" evidence="1">
    <location>
        <begin position="25"/>
        <end position="435"/>
    </location>
</feature>
<dbReference type="Pfam" id="PF02836">
    <property type="entry name" value="Glyco_hydro_2_C"/>
    <property type="match status" value="1"/>
</dbReference>
<evidence type="ECO:0000259" key="2">
    <source>
        <dbReference type="Pfam" id="PF02836"/>
    </source>
</evidence>
<evidence type="ECO:0000256" key="1">
    <source>
        <dbReference type="SAM" id="SignalP"/>
    </source>
</evidence>
<dbReference type="Gene3D" id="3.20.20.80">
    <property type="entry name" value="Glycosidases"/>
    <property type="match status" value="1"/>
</dbReference>
<keyword evidence="4" id="KW-1185">Reference proteome</keyword>
<reference evidence="3 4" key="1">
    <citation type="submission" date="2016-10" db="EMBL/GenBank/DDBJ databases">
        <authorList>
            <person name="de Groot N.N."/>
        </authorList>
    </citation>
    <scope>NUCLEOTIDE SEQUENCE [LARGE SCALE GENOMIC DNA]</scope>
    <source>
        <strain evidence="3 4">DSM 23553</strain>
    </source>
</reference>
<protein>
    <submittedName>
        <fullName evidence="3">Glycosyl hydrolases family 2, TIM barrel domain</fullName>
    </submittedName>
</protein>
<feature type="domain" description="Glycoside hydrolase family 2 catalytic" evidence="2">
    <location>
        <begin position="119"/>
        <end position="236"/>
    </location>
</feature>
<keyword evidence="1" id="KW-0732">Signal</keyword>
<dbReference type="GO" id="GO:0005975">
    <property type="term" value="P:carbohydrate metabolic process"/>
    <property type="evidence" value="ECO:0007669"/>
    <property type="project" value="InterPro"/>
</dbReference>
<dbReference type="STRING" id="390640.SAMN04488034_104175"/>
<dbReference type="InterPro" id="IPR017853">
    <property type="entry name" value="GH"/>
</dbReference>
<evidence type="ECO:0000313" key="4">
    <source>
        <dbReference type="Proteomes" id="UP000199448"/>
    </source>
</evidence>
<dbReference type="GO" id="GO:0004553">
    <property type="term" value="F:hydrolase activity, hydrolyzing O-glycosyl compounds"/>
    <property type="evidence" value="ECO:0007669"/>
    <property type="project" value="InterPro"/>
</dbReference>
<sequence>MVYLKFFKFIFLTGIFLTCTLACTNAVPITNSSAKVYVQKTEGGFMLIRNDKPFEVKGAAGNSHLQELKEAGGNTIRLYDTIDLRKNLDAAHELGLAAIVDIPLPKHGDGSYFYEKDLTAAKRKISAVVLRHKDHPALLYWNVGNELYYPTFYQTTKFFDSFNSLVDLVKKTDPDHPVSTAIIGGNRRRLASVALKSPNLDLISINSFGNLTELKERMEPIKLLWDGPYVITEWGVNGPWEEARTMWGAPIEQNSVEKARILGDRYNTAAIQSPNCLGSVVFFWGTKQERTHTWFSFFWNNNKSETYNKIKSLWNKDPLAYNGPRMGPIKIEKLDARSNVILSTGVKTNATVSLEKSIPDSLKFTWEIRKEAWSKIEEQQPIEKDLILENSGENVVFKAPQEEGPYRLFVYVTDDENNFSTTNIPFYVLNPENGE</sequence>
<accession>A0A1H5NGJ6</accession>
<evidence type="ECO:0000313" key="3">
    <source>
        <dbReference type="EMBL" id="SEF00782.1"/>
    </source>
</evidence>
<gene>
    <name evidence="3" type="ORF">SAMN04488034_104175</name>
</gene>
<dbReference type="InterPro" id="IPR006103">
    <property type="entry name" value="Glyco_hydro_2_cat"/>
</dbReference>